<evidence type="ECO:0000313" key="3">
    <source>
        <dbReference type="EMBL" id="ADB50385.1"/>
    </source>
</evidence>
<feature type="domain" description="ABC transporter" evidence="2">
    <location>
        <begin position="4"/>
        <end position="237"/>
    </location>
</feature>
<dbReference type="PANTHER" id="PTHR24220:SF689">
    <property type="entry name" value="LIPOPROTEIN-RELEASING SYSTEM ATP-BINDING PROTEIN LOLD"/>
    <property type="match status" value="1"/>
</dbReference>
<dbReference type="EMBL" id="CP001854">
    <property type="protein sequence ID" value="ADB50385.1"/>
    <property type="molecule type" value="Genomic_DNA"/>
</dbReference>
<dbReference type="Proteomes" id="UP000008229">
    <property type="component" value="Chromosome"/>
</dbReference>
<protein>
    <submittedName>
        <fullName evidence="3">ABC transporter related protein</fullName>
    </submittedName>
</protein>
<dbReference type="eggNOG" id="COG1136">
    <property type="taxonomic scope" value="Bacteria"/>
</dbReference>
<dbReference type="InterPro" id="IPR003439">
    <property type="entry name" value="ABC_transporter-like_ATP-bd"/>
</dbReference>
<dbReference type="InterPro" id="IPR015854">
    <property type="entry name" value="ABC_transpr_LolD-like"/>
</dbReference>
<name>D3F3A5_CONWI</name>
<dbReference type="Gene3D" id="3.40.50.300">
    <property type="entry name" value="P-loop containing nucleotide triphosphate hydrolases"/>
    <property type="match status" value="1"/>
</dbReference>
<dbReference type="OrthoDB" id="5182800at2"/>
<dbReference type="AlphaFoldDB" id="D3F3A5"/>
<dbReference type="Pfam" id="PF00005">
    <property type="entry name" value="ABC_tran"/>
    <property type="match status" value="1"/>
</dbReference>
<dbReference type="PANTHER" id="PTHR24220">
    <property type="entry name" value="IMPORT ATP-BINDING PROTEIN"/>
    <property type="match status" value="1"/>
</dbReference>
<keyword evidence="4" id="KW-1185">Reference proteome</keyword>
<evidence type="ECO:0000259" key="2">
    <source>
        <dbReference type="PROSITE" id="PS50893"/>
    </source>
</evidence>
<evidence type="ECO:0000313" key="4">
    <source>
        <dbReference type="Proteomes" id="UP000008229"/>
    </source>
</evidence>
<reference evidence="4" key="2">
    <citation type="submission" date="2010-01" db="EMBL/GenBank/DDBJ databases">
        <title>The complete genome of Conexibacter woesei DSM 14684.</title>
        <authorList>
            <consortium name="US DOE Joint Genome Institute (JGI-PGF)"/>
            <person name="Lucas S."/>
            <person name="Copeland A."/>
            <person name="Lapidus A."/>
            <person name="Glavina del Rio T."/>
            <person name="Dalin E."/>
            <person name="Tice H."/>
            <person name="Bruce D."/>
            <person name="Goodwin L."/>
            <person name="Pitluck S."/>
            <person name="Kyrpides N."/>
            <person name="Mavromatis K."/>
            <person name="Ivanova N."/>
            <person name="Mikhailova N."/>
            <person name="Chertkov O."/>
            <person name="Brettin T."/>
            <person name="Detter J.C."/>
            <person name="Han C."/>
            <person name="Larimer F."/>
            <person name="Land M."/>
            <person name="Hauser L."/>
            <person name="Markowitz V."/>
            <person name="Cheng J.-F."/>
            <person name="Hugenholtz P."/>
            <person name="Woyke T."/>
            <person name="Wu D."/>
            <person name="Pukall R."/>
            <person name="Steenblock K."/>
            <person name="Schneider S."/>
            <person name="Klenk H.-P."/>
            <person name="Eisen J.A."/>
        </authorList>
    </citation>
    <scope>NUCLEOTIDE SEQUENCE [LARGE SCALE GENOMIC DNA]</scope>
    <source>
        <strain evidence="4">DSM 14684 / CIP 108061 / JCM 11494 / NBRC 100937 / ID131577</strain>
    </source>
</reference>
<proteinExistence type="inferred from homology"/>
<dbReference type="GO" id="GO:0005524">
    <property type="term" value="F:ATP binding"/>
    <property type="evidence" value="ECO:0007669"/>
    <property type="project" value="InterPro"/>
</dbReference>
<dbReference type="STRING" id="469383.Cwoe_1959"/>
<dbReference type="HOGENOM" id="CLU_000604_1_22_11"/>
<dbReference type="GO" id="GO:0016887">
    <property type="term" value="F:ATP hydrolysis activity"/>
    <property type="evidence" value="ECO:0007669"/>
    <property type="project" value="InterPro"/>
</dbReference>
<dbReference type="RefSeq" id="WP_012933436.1">
    <property type="nucleotide sequence ID" value="NC_013739.1"/>
</dbReference>
<dbReference type="GO" id="GO:0005886">
    <property type="term" value="C:plasma membrane"/>
    <property type="evidence" value="ECO:0007669"/>
    <property type="project" value="TreeGrafter"/>
</dbReference>
<accession>D3F3A5</accession>
<dbReference type="PROSITE" id="PS50893">
    <property type="entry name" value="ABC_TRANSPORTER_2"/>
    <property type="match status" value="1"/>
</dbReference>
<gene>
    <name evidence="3" type="ordered locus">Cwoe_1959</name>
</gene>
<organism evidence="3 4">
    <name type="scientific">Conexibacter woesei (strain DSM 14684 / CCUG 47730 / CIP 108061 / JCM 11494 / NBRC 100937 / ID131577)</name>
    <dbReference type="NCBI Taxonomy" id="469383"/>
    <lineage>
        <taxon>Bacteria</taxon>
        <taxon>Bacillati</taxon>
        <taxon>Actinomycetota</taxon>
        <taxon>Thermoleophilia</taxon>
        <taxon>Solirubrobacterales</taxon>
        <taxon>Conexibacteraceae</taxon>
        <taxon>Conexibacter</taxon>
    </lineage>
</organism>
<dbReference type="InterPro" id="IPR027417">
    <property type="entry name" value="P-loop_NTPase"/>
</dbReference>
<reference evidence="3 4" key="1">
    <citation type="journal article" date="2010" name="Stand. Genomic Sci.">
        <title>Complete genome sequence of Conexibacter woesei type strain (ID131577).</title>
        <authorList>
            <person name="Pukall R."/>
            <person name="Lapidus A."/>
            <person name="Glavina Del Rio T."/>
            <person name="Copeland A."/>
            <person name="Tice H."/>
            <person name="Cheng J.-F."/>
            <person name="Lucas S."/>
            <person name="Chen F."/>
            <person name="Nolan M."/>
            <person name="Bruce D."/>
            <person name="Goodwin L."/>
            <person name="Pitluck S."/>
            <person name="Mavromatis K."/>
            <person name="Ivanova N."/>
            <person name="Ovchinnikova G."/>
            <person name="Pati A."/>
            <person name="Chen A."/>
            <person name="Palaniappan K."/>
            <person name="Land M."/>
            <person name="Hauser L."/>
            <person name="Chang Y.-J."/>
            <person name="Jeffries C.D."/>
            <person name="Chain P."/>
            <person name="Meincke L."/>
            <person name="Sims D."/>
            <person name="Brettin T."/>
            <person name="Detter J.C."/>
            <person name="Rohde M."/>
            <person name="Goeker M."/>
            <person name="Bristow J."/>
            <person name="Eisen J.A."/>
            <person name="Markowitz V."/>
            <person name="Kyrpides N.C."/>
            <person name="Klenk H.-P."/>
            <person name="Hugenholtz P."/>
        </authorList>
    </citation>
    <scope>NUCLEOTIDE SEQUENCE [LARGE SCALE GENOMIC DNA]</scope>
    <source>
        <strain evidence="4">DSM 14684 / CIP 108061 / JCM 11494 / NBRC 100937 / ID131577</strain>
    </source>
</reference>
<dbReference type="KEGG" id="cwo:Cwoe_1959"/>
<dbReference type="SUPFAM" id="SSF52540">
    <property type="entry name" value="P-loop containing nucleoside triphosphate hydrolases"/>
    <property type="match status" value="1"/>
</dbReference>
<evidence type="ECO:0000256" key="1">
    <source>
        <dbReference type="ARBA" id="ARBA00005417"/>
    </source>
</evidence>
<dbReference type="GO" id="GO:0022857">
    <property type="term" value="F:transmembrane transporter activity"/>
    <property type="evidence" value="ECO:0007669"/>
    <property type="project" value="TreeGrafter"/>
</dbReference>
<sequence>MSLLSLDGVSKRYADPRRTAVALDGITLTVEPGEVVAAWGGRGSGRTTLLRVAAGLEQPDSGTVRFCGVDLAGGAELATAAGLVYVQSRLLGPQRQQLLDRLTVALVARGGSKRAARDQVRAALERAGVGRCLDVRVGELDATESVRVGIAQALLCDPKLIVVDEPTATVPLIERDGILALLRSIADSGIAVLMSAGEAIGLSGVDRALTISGGRLHANIAAERAVVVPLRPASGGM</sequence>
<comment type="similarity">
    <text evidence="1">Belongs to the ABC transporter superfamily.</text>
</comment>